<evidence type="ECO:0000313" key="8">
    <source>
        <dbReference type="RefSeq" id="XP_026685085.1"/>
    </source>
</evidence>
<dbReference type="Gene3D" id="3.80.10.10">
    <property type="entry name" value="Ribonuclease Inhibitor"/>
    <property type="match status" value="3"/>
</dbReference>
<dbReference type="PANTHER" id="PTHR24369">
    <property type="entry name" value="ANTIGEN BSP, PUTATIVE-RELATED"/>
    <property type="match status" value="1"/>
</dbReference>
<dbReference type="InterPro" id="IPR032675">
    <property type="entry name" value="LRR_dom_sf"/>
</dbReference>
<dbReference type="CDD" id="cd00063">
    <property type="entry name" value="FN3"/>
    <property type="match status" value="1"/>
</dbReference>
<keyword evidence="5" id="KW-0812">Transmembrane</keyword>
<dbReference type="Gene3D" id="2.60.40.10">
    <property type="entry name" value="Immunoglobulins"/>
    <property type="match status" value="1"/>
</dbReference>
<dbReference type="InterPro" id="IPR013783">
    <property type="entry name" value="Ig-like_fold"/>
</dbReference>
<dbReference type="InterPro" id="IPR036116">
    <property type="entry name" value="FN3_sf"/>
</dbReference>
<name>A0A3Q0JEG9_DIACI</name>
<evidence type="ECO:0000256" key="2">
    <source>
        <dbReference type="ARBA" id="ARBA00022729"/>
    </source>
</evidence>
<dbReference type="KEGG" id="dci:103517046"/>
<dbReference type="Pfam" id="PF13855">
    <property type="entry name" value="LRR_8"/>
    <property type="match status" value="2"/>
</dbReference>
<accession>A0A3Q0JEG9</accession>
<dbReference type="SMART" id="SM00082">
    <property type="entry name" value="LRRCT"/>
    <property type="match status" value="1"/>
</dbReference>
<keyword evidence="5" id="KW-0472">Membrane</keyword>
<dbReference type="AlphaFoldDB" id="A0A3Q0JEG9"/>
<keyword evidence="1" id="KW-0433">Leucine-rich repeat</keyword>
<sequence length="547" mass="62978">MKHPGKVLKEIEEARSRELRNNLLKKFDLSLFVVIKNIDLSNNFINELLLSDSNNIKINLQSLILENNSLKKLPKNFINILIHLNKLDLSNNQFNYLPLGDFFNFLNTTQLTKVSMSKNPTGNILKQFESFIPNTEVYRNLNELELTFANLSVISSNDFLNFNNLLNLNLSYNSIYKISQNSFKNLTKLIKLDLSYNTIEILPHERLAGLKSLKLLNLSHNSIKEINEFHPDLSNVQILDLSYNSIANLNSKFILNLHNLNELYIYENFLSYISNDMFLHVNQLQLLDFRHNQFQHIPISALKLIETQIRSLKTEENPINCDCDQQELWSWLKDHKKIIPEEDILRCNLPLNLKGQSFLDLEPQKFCSSFGEIKMSVRDVQPFSMLVSWVSNLNQSTIRGYRIAYQAIDIDGQVNGKVLEPSASSVKLIRLSPETKYRICILALPIVETTNLTYTANFCTQVSTLDGTKQVDENNIFKGSILTRRLGLIVGSVLGCIVFIILVSILGFLKLKKQKQEAKRNSENIQTINTTDYLNYQQFHIDHNSVS</sequence>
<dbReference type="STRING" id="121845.A0A3Q0JEG9"/>
<dbReference type="InterPro" id="IPR001611">
    <property type="entry name" value="Leu-rich_rpt"/>
</dbReference>
<dbReference type="InterPro" id="IPR003961">
    <property type="entry name" value="FN3_dom"/>
</dbReference>
<keyword evidence="7" id="KW-1185">Reference proteome</keyword>
<dbReference type="RefSeq" id="XP_026685085.1">
    <property type="nucleotide sequence ID" value="XM_026829284.1"/>
</dbReference>
<evidence type="ECO:0000256" key="1">
    <source>
        <dbReference type="ARBA" id="ARBA00022614"/>
    </source>
</evidence>
<organism evidence="7 8">
    <name type="scientific">Diaphorina citri</name>
    <name type="common">Asian citrus psyllid</name>
    <dbReference type="NCBI Taxonomy" id="121845"/>
    <lineage>
        <taxon>Eukaryota</taxon>
        <taxon>Metazoa</taxon>
        <taxon>Ecdysozoa</taxon>
        <taxon>Arthropoda</taxon>
        <taxon>Hexapoda</taxon>
        <taxon>Insecta</taxon>
        <taxon>Pterygota</taxon>
        <taxon>Neoptera</taxon>
        <taxon>Paraneoptera</taxon>
        <taxon>Hemiptera</taxon>
        <taxon>Sternorrhyncha</taxon>
        <taxon>Psylloidea</taxon>
        <taxon>Psyllidae</taxon>
        <taxon>Diaphorininae</taxon>
        <taxon>Diaphorina</taxon>
    </lineage>
</organism>
<dbReference type="InterPro" id="IPR000483">
    <property type="entry name" value="Cys-rich_flank_reg_C"/>
</dbReference>
<keyword evidence="5" id="KW-1133">Transmembrane helix</keyword>
<protein>
    <submittedName>
        <fullName evidence="8">Leucine-rich repeat-containing protein 15-like</fullName>
    </submittedName>
</protein>
<feature type="transmembrane region" description="Helical" evidence="5">
    <location>
        <begin position="486"/>
        <end position="509"/>
    </location>
</feature>
<evidence type="ECO:0000259" key="6">
    <source>
        <dbReference type="PROSITE" id="PS50853"/>
    </source>
</evidence>
<dbReference type="GeneID" id="103517046"/>
<dbReference type="PROSITE" id="PS51450">
    <property type="entry name" value="LRR"/>
    <property type="match status" value="2"/>
</dbReference>
<keyword evidence="4" id="KW-1015">Disulfide bond</keyword>
<dbReference type="SMART" id="SM00365">
    <property type="entry name" value="LRR_SD22"/>
    <property type="match status" value="4"/>
</dbReference>
<dbReference type="InterPro" id="IPR050541">
    <property type="entry name" value="LRR_TM_domain-containing"/>
</dbReference>
<dbReference type="GO" id="GO:0005886">
    <property type="term" value="C:plasma membrane"/>
    <property type="evidence" value="ECO:0007669"/>
    <property type="project" value="TreeGrafter"/>
</dbReference>
<evidence type="ECO:0000256" key="3">
    <source>
        <dbReference type="ARBA" id="ARBA00022737"/>
    </source>
</evidence>
<dbReference type="SUPFAM" id="SSF52058">
    <property type="entry name" value="L domain-like"/>
    <property type="match status" value="1"/>
</dbReference>
<dbReference type="PROSITE" id="PS50853">
    <property type="entry name" value="FN3"/>
    <property type="match status" value="1"/>
</dbReference>
<dbReference type="PaxDb" id="121845-A0A3Q0JEG9"/>
<gene>
    <name evidence="8" type="primary">LOC103517046</name>
</gene>
<dbReference type="SUPFAM" id="SSF49265">
    <property type="entry name" value="Fibronectin type III"/>
    <property type="match status" value="1"/>
</dbReference>
<evidence type="ECO:0000256" key="4">
    <source>
        <dbReference type="ARBA" id="ARBA00023157"/>
    </source>
</evidence>
<dbReference type="SMART" id="SM00369">
    <property type="entry name" value="LRR_TYP"/>
    <property type="match status" value="8"/>
</dbReference>
<proteinExistence type="predicted"/>
<evidence type="ECO:0000256" key="5">
    <source>
        <dbReference type="SAM" id="Phobius"/>
    </source>
</evidence>
<reference evidence="8" key="1">
    <citation type="submission" date="2025-08" db="UniProtKB">
        <authorList>
            <consortium name="RefSeq"/>
        </authorList>
    </citation>
    <scope>IDENTIFICATION</scope>
</reference>
<keyword evidence="2" id="KW-0732">Signal</keyword>
<dbReference type="Proteomes" id="UP000079169">
    <property type="component" value="Unplaced"/>
</dbReference>
<feature type="domain" description="Fibronectin type-III" evidence="6">
    <location>
        <begin position="369"/>
        <end position="463"/>
    </location>
</feature>
<dbReference type="Pfam" id="PF00041">
    <property type="entry name" value="fn3"/>
    <property type="match status" value="1"/>
</dbReference>
<evidence type="ECO:0000313" key="7">
    <source>
        <dbReference type="Proteomes" id="UP000079169"/>
    </source>
</evidence>
<dbReference type="PANTHER" id="PTHR24369:SF210">
    <property type="entry name" value="CHAOPTIN-RELATED"/>
    <property type="match status" value="1"/>
</dbReference>
<keyword evidence="3" id="KW-0677">Repeat</keyword>
<dbReference type="InterPro" id="IPR003591">
    <property type="entry name" value="Leu-rich_rpt_typical-subtyp"/>
</dbReference>